<evidence type="ECO:0000313" key="2">
    <source>
        <dbReference type="EMBL" id="KAA6323691.1"/>
    </source>
</evidence>
<comment type="caution">
    <text evidence="2">The sequence shown here is derived from an EMBL/GenBank/DDBJ whole genome shotgun (WGS) entry which is preliminary data.</text>
</comment>
<gene>
    <name evidence="2" type="ORF">EZS27_026893</name>
</gene>
<feature type="domain" description="DUF4062" evidence="1">
    <location>
        <begin position="21"/>
        <end position="106"/>
    </location>
</feature>
<dbReference type="Pfam" id="PF13271">
    <property type="entry name" value="DUF4062"/>
    <property type="match status" value="1"/>
</dbReference>
<dbReference type="EMBL" id="SNRY01002746">
    <property type="protein sequence ID" value="KAA6323691.1"/>
    <property type="molecule type" value="Genomic_DNA"/>
</dbReference>
<evidence type="ECO:0000259" key="1">
    <source>
        <dbReference type="Pfam" id="PF13271"/>
    </source>
</evidence>
<reference evidence="2" key="1">
    <citation type="submission" date="2019-03" db="EMBL/GenBank/DDBJ databases">
        <title>Single cell metagenomics reveals metabolic interactions within the superorganism composed of flagellate Streblomastix strix and complex community of Bacteroidetes bacteria on its surface.</title>
        <authorList>
            <person name="Treitli S.C."/>
            <person name="Kolisko M."/>
            <person name="Husnik F."/>
            <person name="Keeling P."/>
            <person name="Hampl V."/>
        </authorList>
    </citation>
    <scope>NUCLEOTIDE SEQUENCE</scope>
    <source>
        <strain evidence="2">STM</strain>
    </source>
</reference>
<dbReference type="AlphaFoldDB" id="A0A5J4QRT4"/>
<dbReference type="InterPro" id="IPR025139">
    <property type="entry name" value="DUF4062"/>
</dbReference>
<accession>A0A5J4QRT4</accession>
<proteinExistence type="predicted"/>
<protein>
    <recommendedName>
        <fullName evidence="1">DUF4062 domain-containing protein</fullName>
    </recommendedName>
</protein>
<name>A0A5J4QRT4_9ZZZZ</name>
<organism evidence="2">
    <name type="scientific">termite gut metagenome</name>
    <dbReference type="NCBI Taxonomy" id="433724"/>
    <lineage>
        <taxon>unclassified sequences</taxon>
        <taxon>metagenomes</taxon>
        <taxon>organismal metagenomes</taxon>
    </lineage>
</organism>
<sequence>MNKIYLYKKIIIKNNIMAKPKIFISSTFYDLKQIRSDIDSFIESLGYDAIRNEEGDIPYNRDVPLENSCCKEIQSVDILVSIIGGRFGTESKRNSSSISQTELRTALDANKQVYIFIEKSVLTEYEIYLLNKENNEMAYRYVDDKRIHQFIEEIKNLNVNNNIKGFETASDITKYLKEQFAGLFQRFLEEQTKIKEINLIDRLDRTAKTLDKLVTYLSDENKDKAEEVNKILMINHPLIESLRTSLKIPYNFYIIGFDDLKCLLDARGFIINDTLPWNFDFIWIKHFENKNKRWVLTISTTLFDNENRLKFFKKQDWDECWVTFKEETVRTTDDDDLPF</sequence>